<dbReference type="InterPro" id="IPR005119">
    <property type="entry name" value="LysR_subst-bd"/>
</dbReference>
<comment type="caution">
    <text evidence="6">The sequence shown here is derived from an EMBL/GenBank/DDBJ whole genome shotgun (WGS) entry which is preliminary data.</text>
</comment>
<dbReference type="FunFam" id="1.10.10.10:FF:000001">
    <property type="entry name" value="LysR family transcriptional regulator"/>
    <property type="match status" value="1"/>
</dbReference>
<protein>
    <submittedName>
        <fullName evidence="6">LysR family transcriptional regulator</fullName>
    </submittedName>
</protein>
<keyword evidence="3" id="KW-0238">DNA-binding</keyword>
<evidence type="ECO:0000313" key="7">
    <source>
        <dbReference type="Proteomes" id="UP000594380"/>
    </source>
</evidence>
<sequence length="305" mass="33470">MGLPRFTPRQLGAFVAVADVRSFAKAGERMSLSASAVSQLVSELETSIGFRLFDRTTRSVSVSPAGREFYSSAKSALAHLELAEAAAEDIRNRAAGIVRISAPLILASTVLPAAIKAYRECQPKVLVRIRDTAVENLLSTVKSAAVDFAIGSDQAVTEDVVRFDIVQSAWVLWFAPDSPMVEHREISWAELRQYPLVVAGRDYERTISLTQAEYVESEQITPIEIVDNISTAFGMAAEGLAFTIAPAYVGILGRRFGLVSRPIVNPEVMRQVCLYHSSNRALSPAAEGFREHLIRWFARSELLRG</sequence>
<dbReference type="PANTHER" id="PTHR30419:SF30">
    <property type="entry name" value="LYSR FAMILY TRANSCRIPTIONAL REGULATOR"/>
    <property type="match status" value="1"/>
</dbReference>
<accession>A0A7Y6JWJ3</accession>
<dbReference type="RefSeq" id="WP_176106103.1">
    <property type="nucleotide sequence ID" value="NZ_JAALDK010000001.1"/>
</dbReference>
<dbReference type="AlphaFoldDB" id="A0A7Y6JWJ3"/>
<dbReference type="Proteomes" id="UP000594380">
    <property type="component" value="Unassembled WGS sequence"/>
</dbReference>
<dbReference type="GO" id="GO:0005829">
    <property type="term" value="C:cytosol"/>
    <property type="evidence" value="ECO:0007669"/>
    <property type="project" value="TreeGrafter"/>
</dbReference>
<feature type="domain" description="HTH lysR-type" evidence="5">
    <location>
        <begin position="6"/>
        <end position="63"/>
    </location>
</feature>
<dbReference type="GO" id="GO:0003700">
    <property type="term" value="F:DNA-binding transcription factor activity"/>
    <property type="evidence" value="ECO:0007669"/>
    <property type="project" value="InterPro"/>
</dbReference>
<dbReference type="Pfam" id="PF00126">
    <property type="entry name" value="HTH_1"/>
    <property type="match status" value="1"/>
</dbReference>
<dbReference type="PANTHER" id="PTHR30419">
    <property type="entry name" value="HTH-TYPE TRANSCRIPTIONAL REGULATOR YBHD"/>
    <property type="match status" value="1"/>
</dbReference>
<evidence type="ECO:0000256" key="4">
    <source>
        <dbReference type="ARBA" id="ARBA00023163"/>
    </source>
</evidence>
<dbReference type="EMBL" id="JAALDK010000001">
    <property type="protein sequence ID" value="NUX99450.1"/>
    <property type="molecule type" value="Genomic_DNA"/>
</dbReference>
<dbReference type="InterPro" id="IPR036388">
    <property type="entry name" value="WH-like_DNA-bd_sf"/>
</dbReference>
<organism evidence="6 7">
    <name type="scientific">Paraburkholderia youngii</name>
    <dbReference type="NCBI Taxonomy" id="2782701"/>
    <lineage>
        <taxon>Bacteria</taxon>
        <taxon>Pseudomonadati</taxon>
        <taxon>Pseudomonadota</taxon>
        <taxon>Betaproteobacteria</taxon>
        <taxon>Burkholderiales</taxon>
        <taxon>Burkholderiaceae</taxon>
        <taxon>Paraburkholderia</taxon>
    </lineage>
</organism>
<proteinExistence type="inferred from homology"/>
<evidence type="ECO:0000256" key="3">
    <source>
        <dbReference type="ARBA" id="ARBA00023125"/>
    </source>
</evidence>
<evidence type="ECO:0000259" key="5">
    <source>
        <dbReference type="PROSITE" id="PS50931"/>
    </source>
</evidence>
<dbReference type="CDD" id="cd08440">
    <property type="entry name" value="PBP2_LTTR_like_4"/>
    <property type="match status" value="1"/>
</dbReference>
<dbReference type="Gene3D" id="3.40.190.290">
    <property type="match status" value="1"/>
</dbReference>
<evidence type="ECO:0000256" key="1">
    <source>
        <dbReference type="ARBA" id="ARBA00009437"/>
    </source>
</evidence>
<comment type="similarity">
    <text evidence="1">Belongs to the LysR transcriptional regulatory family.</text>
</comment>
<keyword evidence="4" id="KW-0804">Transcription</keyword>
<dbReference type="InterPro" id="IPR000847">
    <property type="entry name" value="LysR_HTH_N"/>
</dbReference>
<evidence type="ECO:0000313" key="6">
    <source>
        <dbReference type="EMBL" id="NUX99450.1"/>
    </source>
</evidence>
<dbReference type="InterPro" id="IPR050950">
    <property type="entry name" value="HTH-type_LysR_regulators"/>
</dbReference>
<dbReference type="Pfam" id="PF03466">
    <property type="entry name" value="LysR_substrate"/>
    <property type="match status" value="1"/>
</dbReference>
<dbReference type="SUPFAM" id="SSF46785">
    <property type="entry name" value="Winged helix' DNA-binding domain"/>
    <property type="match status" value="1"/>
</dbReference>
<reference evidence="6 7" key="1">
    <citation type="submission" date="2020-02" db="EMBL/GenBank/DDBJ databases">
        <title>Paraburkholderia simonii sp. nov. and Paraburkholderia youngii sp. nov. Brazilian and Mexican Mimosa-associated rhizobia.</title>
        <authorList>
            <person name="Mavima L."/>
            <person name="Beukes C.W."/>
            <person name="Chan W.Y."/>
            <person name="Palmer M."/>
            <person name="De Meyer S.E."/>
            <person name="James E.K."/>
            <person name="Venter S.N."/>
            <person name="Steenkamp E.T."/>
        </authorList>
    </citation>
    <scope>NUCLEOTIDE SEQUENCE [LARGE SCALE GENOMIC DNA]</scope>
    <source>
        <strain evidence="6 7">JPY169</strain>
    </source>
</reference>
<dbReference type="Gene3D" id="1.10.10.10">
    <property type="entry name" value="Winged helix-like DNA-binding domain superfamily/Winged helix DNA-binding domain"/>
    <property type="match status" value="1"/>
</dbReference>
<dbReference type="SUPFAM" id="SSF53850">
    <property type="entry name" value="Periplasmic binding protein-like II"/>
    <property type="match status" value="1"/>
</dbReference>
<dbReference type="GeneID" id="301100064"/>
<dbReference type="PROSITE" id="PS50931">
    <property type="entry name" value="HTH_LYSR"/>
    <property type="match status" value="1"/>
</dbReference>
<evidence type="ECO:0000256" key="2">
    <source>
        <dbReference type="ARBA" id="ARBA00023015"/>
    </source>
</evidence>
<dbReference type="GO" id="GO:0003677">
    <property type="term" value="F:DNA binding"/>
    <property type="evidence" value="ECO:0007669"/>
    <property type="project" value="UniProtKB-KW"/>
</dbReference>
<gene>
    <name evidence="6" type="ORF">G5S42_06855</name>
</gene>
<keyword evidence="2" id="KW-0805">Transcription regulation</keyword>
<name>A0A7Y6JWJ3_9BURK</name>
<dbReference type="InterPro" id="IPR036390">
    <property type="entry name" value="WH_DNA-bd_sf"/>
</dbReference>